<keyword evidence="3" id="KW-0859">Xylose metabolism</keyword>
<dbReference type="OrthoDB" id="9796533at2"/>
<keyword evidence="4" id="KW-0418">Kinase</keyword>
<dbReference type="Proteomes" id="UP000245624">
    <property type="component" value="Unassembled WGS sequence"/>
</dbReference>
<gene>
    <name evidence="4" type="ORF">DLJ74_12610</name>
</gene>
<dbReference type="PANTHER" id="PTHR18964">
    <property type="entry name" value="ROK (REPRESSOR, ORF, KINASE) FAMILY"/>
    <property type="match status" value="1"/>
</dbReference>
<evidence type="ECO:0000256" key="1">
    <source>
        <dbReference type="ARBA" id="ARBA00002486"/>
    </source>
</evidence>
<dbReference type="Gene3D" id="1.10.10.10">
    <property type="entry name" value="Winged helix-like DNA-binding domain superfamily/Winged helix DNA-binding domain"/>
    <property type="match status" value="1"/>
</dbReference>
<proteinExistence type="inferred from homology"/>
<dbReference type="RefSeq" id="WP_109984739.1">
    <property type="nucleotide sequence ID" value="NZ_QGTD01000011.1"/>
</dbReference>
<comment type="similarity">
    <text evidence="2">Belongs to the ROK (NagC/XylR) family.</text>
</comment>
<protein>
    <submittedName>
        <fullName evidence="4">Sugar kinase</fullName>
    </submittedName>
</protein>
<accession>A0A317KXB2</accession>
<keyword evidence="4" id="KW-0808">Transferase</keyword>
<reference evidence="4 5" key="1">
    <citation type="submission" date="2018-05" db="EMBL/GenBank/DDBJ databases">
        <title>Genomic analysis of Gracilibacillus dipsosauri DD1 reveals novel features of a salt-tolerant amylase.</title>
        <authorList>
            <person name="Deutch C.E."/>
            <person name="Yang S."/>
        </authorList>
    </citation>
    <scope>NUCLEOTIDE SEQUENCE [LARGE SCALE GENOMIC DNA]</scope>
    <source>
        <strain evidence="4 5">DD1</strain>
    </source>
</reference>
<dbReference type="GO" id="GO:0042732">
    <property type="term" value="P:D-xylose metabolic process"/>
    <property type="evidence" value="ECO:0007669"/>
    <property type="project" value="UniProtKB-KW"/>
</dbReference>
<dbReference type="InterPro" id="IPR036388">
    <property type="entry name" value="WH-like_DNA-bd_sf"/>
</dbReference>
<keyword evidence="3" id="KW-0119">Carbohydrate metabolism</keyword>
<dbReference type="EMBL" id="QGTD01000011">
    <property type="protein sequence ID" value="PWU67943.1"/>
    <property type="molecule type" value="Genomic_DNA"/>
</dbReference>
<dbReference type="PROSITE" id="PS01125">
    <property type="entry name" value="ROK"/>
    <property type="match status" value="1"/>
</dbReference>
<evidence type="ECO:0000256" key="3">
    <source>
        <dbReference type="ARBA" id="ARBA00022629"/>
    </source>
</evidence>
<dbReference type="SUPFAM" id="SSF53067">
    <property type="entry name" value="Actin-like ATPase domain"/>
    <property type="match status" value="1"/>
</dbReference>
<dbReference type="GO" id="GO:0016301">
    <property type="term" value="F:kinase activity"/>
    <property type="evidence" value="ECO:0007669"/>
    <property type="project" value="UniProtKB-KW"/>
</dbReference>
<comment type="caution">
    <text evidence="4">The sequence shown here is derived from an EMBL/GenBank/DDBJ whole genome shotgun (WGS) entry which is preliminary data.</text>
</comment>
<evidence type="ECO:0000256" key="2">
    <source>
        <dbReference type="ARBA" id="ARBA00006479"/>
    </source>
</evidence>
<dbReference type="InterPro" id="IPR000600">
    <property type="entry name" value="ROK"/>
</dbReference>
<sequence length="395" mass="42526">MQRGSFQWMKSLNKAIILNKIRTSGSISRAQIAKETELTPPTVGTIVKELLDQELIKESELGESQGGRKPTMLVLNTTGFHIIGIDAGPSNILFILSDLSGNVVDKIDREIGNPINETKFLELLTHGVQQLIEQNSQLKFIGIGVAMHGVVDSEAGLAIFAPNLQLRNIPIKQHLESTFDMEVKVENDAKSLALGEAWFDDNQISYKSMVAVNVGRGIGAGMVINGKVYNGEHGIAGEIGHMMIDINGKRCTCGNKGCLQTLASGPAIADRAMELLKHGEKSVLAEHQIVTAKKVYEAAEQEDVLAKQLLYETGVYLGIAFTNLIHISNPSKIIIGGGVSKAGKHLLAPITETIRKRAISEKAQNTPVTISTLGDYGSSLGAVGLVLSELFEPNV</sequence>
<name>A0A317KXB2_9BACI</name>
<dbReference type="InterPro" id="IPR049874">
    <property type="entry name" value="ROK_cs"/>
</dbReference>
<dbReference type="AlphaFoldDB" id="A0A317KXB2"/>
<dbReference type="Pfam" id="PF00480">
    <property type="entry name" value="ROK"/>
    <property type="match status" value="1"/>
</dbReference>
<organism evidence="4 5">
    <name type="scientific">Gracilibacillus dipsosauri</name>
    <dbReference type="NCBI Taxonomy" id="178340"/>
    <lineage>
        <taxon>Bacteria</taxon>
        <taxon>Bacillati</taxon>
        <taxon>Bacillota</taxon>
        <taxon>Bacilli</taxon>
        <taxon>Bacillales</taxon>
        <taxon>Bacillaceae</taxon>
        <taxon>Gracilibacillus</taxon>
    </lineage>
</organism>
<dbReference type="Gene3D" id="3.30.420.40">
    <property type="match status" value="2"/>
</dbReference>
<evidence type="ECO:0000313" key="4">
    <source>
        <dbReference type="EMBL" id="PWU67943.1"/>
    </source>
</evidence>
<dbReference type="InterPro" id="IPR036390">
    <property type="entry name" value="WH_DNA-bd_sf"/>
</dbReference>
<dbReference type="CDD" id="cd24076">
    <property type="entry name" value="ASKHA_ATPase_ROK_BsXylR-like"/>
    <property type="match status" value="1"/>
</dbReference>
<evidence type="ECO:0000313" key="5">
    <source>
        <dbReference type="Proteomes" id="UP000245624"/>
    </source>
</evidence>
<dbReference type="PANTHER" id="PTHR18964:SF149">
    <property type="entry name" value="BIFUNCTIONAL UDP-N-ACETYLGLUCOSAMINE 2-EPIMERASE_N-ACETYLMANNOSAMINE KINASE"/>
    <property type="match status" value="1"/>
</dbReference>
<dbReference type="SUPFAM" id="SSF46785">
    <property type="entry name" value="Winged helix' DNA-binding domain"/>
    <property type="match status" value="1"/>
</dbReference>
<keyword evidence="5" id="KW-1185">Reference proteome</keyword>
<comment type="function">
    <text evidence="1">Transcriptional repressor of xylose-utilizing enzymes.</text>
</comment>
<dbReference type="InterPro" id="IPR043129">
    <property type="entry name" value="ATPase_NBD"/>
</dbReference>